<dbReference type="EMBL" id="VJOO01000008">
    <property type="protein sequence ID" value="TSE37288.1"/>
    <property type="molecule type" value="Genomic_DNA"/>
</dbReference>
<keyword evidence="2" id="KW-0808">Transferase</keyword>
<gene>
    <name evidence="3" type="primary">moeZ_2</name>
    <name evidence="2" type="ORF">A9O67_05455</name>
    <name evidence="3" type="ORF">Tfont_01196</name>
</gene>
<dbReference type="PANTHER" id="PTHR43031">
    <property type="entry name" value="FAD-DEPENDENT OXIDOREDUCTASE"/>
    <property type="match status" value="1"/>
</dbReference>
<dbReference type="Pfam" id="PF00581">
    <property type="entry name" value="Rhodanese"/>
    <property type="match status" value="1"/>
</dbReference>
<evidence type="ECO:0000313" key="3">
    <source>
        <dbReference type="EMBL" id="TSE37288.1"/>
    </source>
</evidence>
<feature type="domain" description="Rhodanese" evidence="1">
    <location>
        <begin position="45"/>
        <end position="135"/>
    </location>
</feature>
<evidence type="ECO:0000313" key="4">
    <source>
        <dbReference type="Proteomes" id="UP000091969"/>
    </source>
</evidence>
<dbReference type="SUPFAM" id="SSF52821">
    <property type="entry name" value="Rhodanese/Cell cycle control phosphatase"/>
    <property type="match status" value="1"/>
</dbReference>
<reference evidence="2 4" key="1">
    <citation type="submission" date="2016-06" db="EMBL/GenBank/DDBJ databases">
        <title>Genome sequence of Tepidimonas fonticaldi PL17.</title>
        <authorList>
            <person name="Pinnaka A.K."/>
        </authorList>
    </citation>
    <scope>NUCLEOTIDE SEQUENCE [LARGE SCALE GENOMIC DNA]</scope>
    <source>
        <strain evidence="2 4">PL17</strain>
    </source>
</reference>
<reference evidence="3 5" key="2">
    <citation type="submission" date="2019-07" db="EMBL/GenBank/DDBJ databases">
        <title>Tepidimonas fonticaldi AT-A2 draft genome.</title>
        <authorList>
            <person name="Da Costa M.S."/>
            <person name="Froufe H.J.C."/>
            <person name="Egas C."/>
            <person name="Albuquerque L."/>
        </authorList>
    </citation>
    <scope>NUCLEOTIDE SEQUENCE [LARGE SCALE GENOMIC DNA]</scope>
    <source>
        <strain evidence="3 5">AT-A2</strain>
    </source>
</reference>
<dbReference type="Proteomes" id="UP000091969">
    <property type="component" value="Unassembled WGS sequence"/>
</dbReference>
<dbReference type="Gene3D" id="3.40.250.10">
    <property type="entry name" value="Rhodanese-like domain"/>
    <property type="match status" value="1"/>
</dbReference>
<comment type="caution">
    <text evidence="2">The sequence shown here is derived from an EMBL/GenBank/DDBJ whole genome shotgun (WGS) entry which is preliminary data.</text>
</comment>
<keyword evidence="3" id="KW-0548">Nucleotidyltransferase</keyword>
<dbReference type="PROSITE" id="PS50206">
    <property type="entry name" value="RHODANESE_3"/>
    <property type="match status" value="1"/>
</dbReference>
<protein>
    <submittedName>
        <fullName evidence="2 3">Sulfurtransferase</fullName>
    </submittedName>
</protein>
<name>A0A1A6DUL7_9BURK</name>
<dbReference type="STRING" id="1101373.A9O67_05455"/>
<dbReference type="CDD" id="cd00158">
    <property type="entry name" value="RHOD"/>
    <property type="match status" value="1"/>
</dbReference>
<dbReference type="AlphaFoldDB" id="A0A1A6DUL7"/>
<organism evidence="2 4">
    <name type="scientific">Tepidimonas fonticaldi</name>
    <dbReference type="NCBI Taxonomy" id="1101373"/>
    <lineage>
        <taxon>Bacteria</taxon>
        <taxon>Pseudomonadati</taxon>
        <taxon>Pseudomonadota</taxon>
        <taxon>Betaproteobacteria</taxon>
        <taxon>Burkholderiales</taxon>
        <taxon>Tepidimonas</taxon>
    </lineage>
</organism>
<dbReference type="OrthoDB" id="1445766at2"/>
<dbReference type="Proteomes" id="UP000316388">
    <property type="component" value="Unassembled WGS sequence"/>
</dbReference>
<keyword evidence="4" id="KW-1185">Reference proteome</keyword>
<dbReference type="InterPro" id="IPR036873">
    <property type="entry name" value="Rhodanese-like_dom_sf"/>
</dbReference>
<evidence type="ECO:0000313" key="2">
    <source>
        <dbReference type="EMBL" id="OBS30474.1"/>
    </source>
</evidence>
<dbReference type="PANTHER" id="PTHR43031:SF18">
    <property type="entry name" value="RHODANESE-RELATED SULFURTRANSFERASES"/>
    <property type="match status" value="1"/>
</dbReference>
<dbReference type="InterPro" id="IPR001763">
    <property type="entry name" value="Rhodanese-like_dom"/>
</dbReference>
<evidence type="ECO:0000313" key="5">
    <source>
        <dbReference type="Proteomes" id="UP000316388"/>
    </source>
</evidence>
<dbReference type="RefSeq" id="WP_068608948.1">
    <property type="nucleotide sequence ID" value="NZ_LZDH01000056.1"/>
</dbReference>
<dbReference type="InterPro" id="IPR050229">
    <property type="entry name" value="GlpE_sulfurtransferase"/>
</dbReference>
<evidence type="ECO:0000259" key="1">
    <source>
        <dbReference type="PROSITE" id="PS50206"/>
    </source>
</evidence>
<dbReference type="SMART" id="SM00450">
    <property type="entry name" value="RHOD"/>
    <property type="match status" value="1"/>
</dbReference>
<dbReference type="EMBL" id="LZDH01000056">
    <property type="protein sequence ID" value="OBS30474.1"/>
    <property type="molecule type" value="Genomic_DNA"/>
</dbReference>
<sequence>MDFLIENWMLVAVAVGSAVMLMWPALGGAAGGAGVSPTEAVQLINREKAAVIDVCSPAEFAAGHVAGARNIPLDALEQQLPQAVKNKATPLVLVCASGMRSRRAVAIAKKLGYDKAVSLSGGMAAWRGANLPVQKA</sequence>
<dbReference type="GO" id="GO:0016779">
    <property type="term" value="F:nucleotidyltransferase activity"/>
    <property type="evidence" value="ECO:0007669"/>
    <property type="project" value="UniProtKB-KW"/>
</dbReference>
<accession>A0A1A6DUL7</accession>
<proteinExistence type="predicted"/>